<keyword evidence="3 5" id="KW-1133">Transmembrane helix</keyword>
<evidence type="ECO:0000256" key="5">
    <source>
        <dbReference type="SAM" id="Phobius"/>
    </source>
</evidence>
<comment type="subcellular location">
    <subcellularLocation>
        <location evidence="1">Membrane</location>
        <topology evidence="1">Multi-pass membrane protein</topology>
    </subcellularLocation>
</comment>
<evidence type="ECO:0000256" key="4">
    <source>
        <dbReference type="ARBA" id="ARBA00023136"/>
    </source>
</evidence>
<feature type="transmembrane region" description="Helical" evidence="5">
    <location>
        <begin position="269"/>
        <end position="291"/>
    </location>
</feature>
<dbReference type="InterPro" id="IPR045863">
    <property type="entry name" value="CorA_TM1_TM2"/>
</dbReference>
<dbReference type="PANTHER" id="PTHR47685">
    <property type="entry name" value="MAGNESIUM TRANSPORT PROTEIN CORA"/>
    <property type="match status" value="1"/>
</dbReference>
<evidence type="ECO:0000313" key="7">
    <source>
        <dbReference type="Proteomes" id="UP000291832"/>
    </source>
</evidence>
<dbReference type="EMBL" id="SHKI01000007">
    <property type="protein sequence ID" value="RZT61074.1"/>
    <property type="molecule type" value="Genomic_DNA"/>
</dbReference>
<dbReference type="GO" id="GO:0016020">
    <property type="term" value="C:membrane"/>
    <property type="evidence" value="ECO:0007669"/>
    <property type="project" value="UniProtKB-SubCell"/>
</dbReference>
<dbReference type="InterPro" id="IPR002523">
    <property type="entry name" value="MgTranspt_CorA/ZnTranspt_ZntB"/>
</dbReference>
<feature type="transmembrane region" description="Helical" evidence="5">
    <location>
        <begin position="236"/>
        <end position="257"/>
    </location>
</feature>
<comment type="caution">
    <text evidence="6">The sequence shown here is derived from an EMBL/GenBank/DDBJ whole genome shotgun (WGS) entry which is preliminary data.</text>
</comment>
<proteinExistence type="predicted"/>
<keyword evidence="7" id="KW-1185">Reference proteome</keyword>
<evidence type="ECO:0000256" key="3">
    <source>
        <dbReference type="ARBA" id="ARBA00022989"/>
    </source>
</evidence>
<keyword evidence="4 5" id="KW-0472">Membrane</keyword>
<dbReference type="OrthoDB" id="9803416at2"/>
<dbReference type="Gene3D" id="1.20.58.340">
    <property type="entry name" value="Magnesium transport protein CorA, transmembrane region"/>
    <property type="match status" value="1"/>
</dbReference>
<dbReference type="GO" id="GO:0015095">
    <property type="term" value="F:magnesium ion transmembrane transporter activity"/>
    <property type="evidence" value="ECO:0007669"/>
    <property type="project" value="TreeGrafter"/>
</dbReference>
<evidence type="ECO:0000256" key="2">
    <source>
        <dbReference type="ARBA" id="ARBA00022692"/>
    </source>
</evidence>
<evidence type="ECO:0000256" key="1">
    <source>
        <dbReference type="ARBA" id="ARBA00004141"/>
    </source>
</evidence>
<reference evidence="6 7" key="1">
    <citation type="journal article" date="2015" name="Stand. Genomic Sci.">
        <title>Genomic Encyclopedia of Bacterial and Archaeal Type Strains, Phase III: the genomes of soil and plant-associated and newly described type strains.</title>
        <authorList>
            <person name="Whitman W.B."/>
            <person name="Woyke T."/>
            <person name="Klenk H.P."/>
            <person name="Zhou Y."/>
            <person name="Lilburn T.G."/>
            <person name="Beck B.J."/>
            <person name="De Vos P."/>
            <person name="Vandamme P."/>
            <person name="Eisen J.A."/>
            <person name="Garrity G."/>
            <person name="Hugenholtz P."/>
            <person name="Kyrpides N.C."/>
        </authorList>
    </citation>
    <scope>NUCLEOTIDE SEQUENCE [LARGE SCALE GENOMIC DNA]</scope>
    <source>
        <strain evidence="6 7">RF6</strain>
    </source>
</reference>
<sequence length="298" mass="32781">MTLRTVAHRTWTRVFVTELGDLERAEREIAASLGSGAVREPEEKFPLRFVAPNGEGARVTEIIVVLRPDEIITIEPGDGLPLLQDVEAELAWAGEPDRGPVGVGVAMVRAGFQGAAESLGYIEADIRRVRSSVAVVANQTSAARGFSVSDLPSVNMLLADIDQVLSQVSYAVGRLTELARLLRREAADTGAVPRAELDELIQQGEALHGRAEFLVDRHRFHARGTEQQIATSDLNIVKIFTVLWAILIPGTTLINWYGQNFEFMPELSWNYSSWVQILGVFVLAVLPIYTVKRAGQLR</sequence>
<gene>
    <name evidence="6" type="ORF">EV139_2822</name>
</gene>
<dbReference type="RefSeq" id="WP_130455186.1">
    <property type="nucleotide sequence ID" value="NZ_QYAG01000003.1"/>
</dbReference>
<dbReference type="Pfam" id="PF01544">
    <property type="entry name" value="CorA"/>
    <property type="match status" value="1"/>
</dbReference>
<name>A0A4Q7TKE0_9MICO</name>
<dbReference type="InterPro" id="IPR050829">
    <property type="entry name" value="CorA_MIT"/>
</dbReference>
<accession>A0A4Q7TKE0</accession>
<keyword evidence="2 5" id="KW-0812">Transmembrane</keyword>
<protein>
    <submittedName>
        <fullName evidence="6">Mg2+ and Co2+ transporter CorA</fullName>
    </submittedName>
</protein>
<dbReference type="PANTHER" id="PTHR47685:SF1">
    <property type="entry name" value="MAGNESIUM TRANSPORT PROTEIN CORA"/>
    <property type="match status" value="1"/>
</dbReference>
<evidence type="ECO:0000313" key="6">
    <source>
        <dbReference type="EMBL" id="RZT61074.1"/>
    </source>
</evidence>
<dbReference type="GO" id="GO:0015099">
    <property type="term" value="F:nickel cation transmembrane transporter activity"/>
    <property type="evidence" value="ECO:0007669"/>
    <property type="project" value="TreeGrafter"/>
</dbReference>
<organism evidence="6 7">
    <name type="scientific">Leucobacter luti</name>
    <dbReference type="NCBI Taxonomy" id="340320"/>
    <lineage>
        <taxon>Bacteria</taxon>
        <taxon>Bacillati</taxon>
        <taxon>Actinomycetota</taxon>
        <taxon>Actinomycetes</taxon>
        <taxon>Micrococcales</taxon>
        <taxon>Microbacteriaceae</taxon>
        <taxon>Leucobacter</taxon>
    </lineage>
</organism>
<dbReference type="AlphaFoldDB" id="A0A4Q7TKE0"/>
<dbReference type="GO" id="GO:0015087">
    <property type="term" value="F:cobalt ion transmembrane transporter activity"/>
    <property type="evidence" value="ECO:0007669"/>
    <property type="project" value="TreeGrafter"/>
</dbReference>
<dbReference type="Proteomes" id="UP000291832">
    <property type="component" value="Unassembled WGS sequence"/>
</dbReference>
<dbReference type="SUPFAM" id="SSF144083">
    <property type="entry name" value="Magnesium transport protein CorA, transmembrane region"/>
    <property type="match status" value="1"/>
</dbReference>